<reference evidence="2 3" key="1">
    <citation type="submission" date="2019-07" db="EMBL/GenBank/DDBJ databases">
        <title>Whole genome shotgun sequence of Halomonas pacifica NBRC 102220.</title>
        <authorList>
            <person name="Hosoyama A."/>
            <person name="Uohara A."/>
            <person name="Ohji S."/>
            <person name="Ichikawa N."/>
        </authorList>
    </citation>
    <scope>NUCLEOTIDE SEQUENCE [LARGE SCALE GENOMIC DNA]</scope>
    <source>
        <strain evidence="2 3">NBRC 102220</strain>
    </source>
</reference>
<sequence length="179" mass="19533">MSSCGHNPAYLQKGFTLVELMVALLIGLIVTFGATQVFVSGKQAFNQAESLHDRQESFRYLVDSMSYDIRNSTSFGIEANSSRLKIDYVGRPVNSVCPGNLAFSVYYYEENGSAYVDSDCSDPEPISSGVSDLSFTYILGLYGVVSEITLSDPAGRLPNEVFEVRVANRGRVIDAVEGL</sequence>
<keyword evidence="3" id="KW-1185">Reference proteome</keyword>
<feature type="transmembrane region" description="Helical" evidence="1">
    <location>
        <begin position="20"/>
        <end position="39"/>
    </location>
</feature>
<keyword evidence="1" id="KW-0812">Transmembrane</keyword>
<comment type="caution">
    <text evidence="2">The sequence shown here is derived from an EMBL/GenBank/DDBJ whole genome shotgun (WGS) entry which is preliminary data.</text>
</comment>
<protein>
    <recommendedName>
        <fullName evidence="4">Prepilin-type N-terminal cleavage/methylation domain-containing protein</fullName>
    </recommendedName>
</protein>
<organism evidence="2 3">
    <name type="scientific">Bisbaumannia pacifica</name>
    <dbReference type="NCBI Taxonomy" id="77098"/>
    <lineage>
        <taxon>Bacteria</taxon>
        <taxon>Pseudomonadati</taxon>
        <taxon>Pseudomonadota</taxon>
        <taxon>Gammaproteobacteria</taxon>
        <taxon>Oceanospirillales</taxon>
        <taxon>Halomonadaceae</taxon>
        <taxon>Bisbaumannia</taxon>
    </lineage>
</organism>
<dbReference type="Proteomes" id="UP000321275">
    <property type="component" value="Unassembled WGS sequence"/>
</dbReference>
<gene>
    <name evidence="2" type="ORF">HPA02_23780</name>
</gene>
<dbReference type="InterPro" id="IPR012902">
    <property type="entry name" value="N_methyl_site"/>
</dbReference>
<evidence type="ECO:0000313" key="2">
    <source>
        <dbReference type="EMBL" id="GEK48095.1"/>
    </source>
</evidence>
<keyword evidence="1" id="KW-1133">Transmembrane helix</keyword>
<evidence type="ECO:0000256" key="1">
    <source>
        <dbReference type="SAM" id="Phobius"/>
    </source>
</evidence>
<accession>A0A510XC33</accession>
<dbReference type="OrthoDB" id="5296662at2"/>
<evidence type="ECO:0000313" key="3">
    <source>
        <dbReference type="Proteomes" id="UP000321275"/>
    </source>
</evidence>
<dbReference type="AlphaFoldDB" id="A0A510XC33"/>
<dbReference type="NCBIfam" id="TIGR02532">
    <property type="entry name" value="IV_pilin_GFxxxE"/>
    <property type="match status" value="1"/>
</dbReference>
<name>A0A510XC33_9GAMM</name>
<dbReference type="InterPro" id="IPR045584">
    <property type="entry name" value="Pilin-like"/>
</dbReference>
<evidence type="ECO:0008006" key="4">
    <source>
        <dbReference type="Google" id="ProtNLM"/>
    </source>
</evidence>
<proteinExistence type="predicted"/>
<dbReference type="SUPFAM" id="SSF54523">
    <property type="entry name" value="Pili subunits"/>
    <property type="match status" value="1"/>
</dbReference>
<dbReference type="EMBL" id="BJUK01000027">
    <property type="protein sequence ID" value="GEK48095.1"/>
    <property type="molecule type" value="Genomic_DNA"/>
</dbReference>
<dbReference type="RefSeq" id="WP_146803432.1">
    <property type="nucleotide sequence ID" value="NZ_BJUK01000027.1"/>
</dbReference>
<dbReference type="Pfam" id="PF07963">
    <property type="entry name" value="N_methyl"/>
    <property type="match status" value="1"/>
</dbReference>
<keyword evidence="1" id="KW-0472">Membrane</keyword>
<dbReference type="PROSITE" id="PS00409">
    <property type="entry name" value="PROKAR_NTER_METHYL"/>
    <property type="match status" value="1"/>
</dbReference>